<dbReference type="AlphaFoldDB" id="A0A326U2N6"/>
<dbReference type="InterPro" id="IPR005920">
    <property type="entry name" value="HutI"/>
</dbReference>
<comment type="similarity">
    <text evidence="7">Belongs to the metallo-dependent hydrolases superfamily. HutI family.</text>
</comment>
<keyword evidence="7" id="KW-0963">Cytoplasm</keyword>
<dbReference type="PANTHER" id="PTHR42752">
    <property type="entry name" value="IMIDAZOLONEPROPIONASE"/>
    <property type="match status" value="1"/>
</dbReference>
<keyword evidence="4 7" id="KW-0369">Histidine metabolism</keyword>
<comment type="function">
    <text evidence="7">Catalyzes the hydrolytic cleavage of the carbon-nitrogen bond in imidazolone-5-propanoate to yield N-formimidoyl-L-glutamate. It is the third step in the universal histidine degradation pathway.</text>
</comment>
<dbReference type="OrthoDB" id="9776455at2"/>
<feature type="binding site" evidence="7">
    <location>
        <position position="281"/>
    </location>
    <ligand>
        <name>4-imidazolone-5-propanoate</name>
        <dbReference type="ChEBI" id="CHEBI:77893"/>
    </ligand>
</feature>
<feature type="domain" description="Amidohydrolase-related" evidence="8">
    <location>
        <begin position="93"/>
        <end position="413"/>
    </location>
</feature>
<evidence type="ECO:0000256" key="6">
    <source>
        <dbReference type="ARBA" id="ARBA00023004"/>
    </source>
</evidence>
<feature type="binding site" evidence="7">
    <location>
        <position position="278"/>
    </location>
    <ligand>
        <name>Zn(2+)</name>
        <dbReference type="ChEBI" id="CHEBI:29105"/>
    </ligand>
</feature>
<dbReference type="FunFam" id="3.20.20.140:FF:000007">
    <property type="entry name" value="Imidazolonepropionase"/>
    <property type="match status" value="1"/>
</dbReference>
<dbReference type="GO" id="GO:0005506">
    <property type="term" value="F:iron ion binding"/>
    <property type="evidence" value="ECO:0007669"/>
    <property type="project" value="UniProtKB-UniRule"/>
</dbReference>
<dbReference type="EMBL" id="QKUF01000029">
    <property type="protein sequence ID" value="PZW22902.1"/>
    <property type="molecule type" value="Genomic_DNA"/>
</dbReference>
<feature type="binding site" evidence="7">
    <location>
        <position position="356"/>
    </location>
    <ligand>
        <name>N-formimidoyl-L-glutamate</name>
        <dbReference type="ChEBI" id="CHEBI:58928"/>
    </ligand>
</feature>
<keyword evidence="2 7" id="KW-0479">Metal-binding</keyword>
<dbReference type="HAMAP" id="MF_00372">
    <property type="entry name" value="HutI"/>
    <property type="match status" value="1"/>
</dbReference>
<feature type="binding site" evidence="7">
    <location>
        <position position="102"/>
    </location>
    <ligand>
        <name>Fe(3+)</name>
        <dbReference type="ChEBI" id="CHEBI:29034"/>
    </ligand>
</feature>
<feature type="binding site" evidence="7">
    <location>
        <position position="104"/>
    </location>
    <ligand>
        <name>Zn(2+)</name>
        <dbReference type="ChEBI" id="CHEBI:29105"/>
    </ligand>
</feature>
<feature type="binding site" evidence="7">
    <location>
        <position position="352"/>
    </location>
    <ligand>
        <name>Fe(3+)</name>
        <dbReference type="ChEBI" id="CHEBI:29034"/>
    </ligand>
</feature>
<feature type="binding site" evidence="7">
    <location>
        <position position="111"/>
    </location>
    <ligand>
        <name>4-imidazolone-5-propanoate</name>
        <dbReference type="ChEBI" id="CHEBI:77893"/>
    </ligand>
</feature>
<keyword evidence="3 7" id="KW-0378">Hydrolase</keyword>
<protein>
    <recommendedName>
        <fullName evidence="1 7">Imidazolonepropionase</fullName>
        <ecNumber evidence="1 7">3.5.2.7</ecNumber>
    </recommendedName>
    <alternativeName>
        <fullName evidence="7">Imidazolone-5-propionate hydrolase</fullName>
    </alternativeName>
</protein>
<feature type="binding site" evidence="7">
    <location>
        <position position="352"/>
    </location>
    <ligand>
        <name>Zn(2+)</name>
        <dbReference type="ChEBI" id="CHEBI:29105"/>
    </ligand>
</feature>
<dbReference type="RefSeq" id="WP_111325522.1">
    <property type="nucleotide sequence ID" value="NZ_BIFX01000001.1"/>
</dbReference>
<feature type="binding site" evidence="7">
    <location>
        <position position="357"/>
    </location>
    <ligand>
        <name>4-imidazolone-5-propanoate</name>
        <dbReference type="ChEBI" id="CHEBI:77893"/>
    </ligand>
</feature>
<evidence type="ECO:0000256" key="3">
    <source>
        <dbReference type="ARBA" id="ARBA00022801"/>
    </source>
</evidence>
<reference evidence="9 10" key="1">
    <citation type="submission" date="2018-06" db="EMBL/GenBank/DDBJ databases">
        <title>Genomic Encyclopedia of Archaeal and Bacterial Type Strains, Phase II (KMG-II): from individual species to whole genera.</title>
        <authorList>
            <person name="Goeker M."/>
        </authorList>
    </citation>
    <scope>NUCLEOTIDE SEQUENCE [LARGE SCALE GENOMIC DNA]</scope>
    <source>
        <strain evidence="9 10">ATCC BAA-1881</strain>
    </source>
</reference>
<dbReference type="NCBIfam" id="TIGR01224">
    <property type="entry name" value="hutI"/>
    <property type="match status" value="1"/>
</dbReference>
<evidence type="ECO:0000259" key="8">
    <source>
        <dbReference type="Pfam" id="PF01979"/>
    </source>
</evidence>
<feature type="binding site" evidence="7">
    <location>
        <position position="278"/>
    </location>
    <ligand>
        <name>Fe(3+)</name>
        <dbReference type="ChEBI" id="CHEBI:29034"/>
    </ligand>
</feature>
<dbReference type="SUPFAM" id="SSF51556">
    <property type="entry name" value="Metallo-dependent hydrolases"/>
    <property type="match status" value="1"/>
</dbReference>
<dbReference type="InterPro" id="IPR006680">
    <property type="entry name" value="Amidohydro-rel"/>
</dbReference>
<proteinExistence type="inferred from homology"/>
<sequence>MTDEVQPVDPYQKPPTTILASTVIRNIKQLVTVAQAPIEGASGPLQVLEQAVIAVHKGSIVWIGQEGVNEPHFVADNPEDSNGITLIDARGAVITPGFVDSHTHLVFAGDRSEEFHLRRAGVSYGELLAQGRGILTTMQATREASEEELQQSALARLASVRQHGTTTVEVKTGYGLSKETEETCLRVINSLNATWQESLSSLDSIRVVPTFLGAHSVPPEYRGQRQRYVDLIVEEMLPAFVHLSRFCDVFCEREAFTVEECRRILTRAKELGYQLKVHADQLTPGGGARLAAELGATSADHLDFATDEDLDAMREAGVVATLLPGCSYTLRTPYPSARRFLDRGLHVALATDFNPGTSYCENMQMMLGLAMSAMGMSLEEALTATTINGARALALHDQIGSIEVGKRCELALWSIQDYHEIGYHFGVNLIHSVLMPK</sequence>
<keyword evidence="5 7" id="KW-0862">Zinc</keyword>
<dbReference type="InterPro" id="IPR011059">
    <property type="entry name" value="Metal-dep_hydrolase_composite"/>
</dbReference>
<dbReference type="UniPathway" id="UPA00379">
    <property type="reaction ID" value="UER00551"/>
</dbReference>
<accession>A0A326U2N6</accession>
<comment type="caution">
    <text evidence="9">The sequence shown here is derived from an EMBL/GenBank/DDBJ whole genome shotgun (WGS) entry which is preliminary data.</text>
</comment>
<dbReference type="PANTHER" id="PTHR42752:SF1">
    <property type="entry name" value="IMIDAZOLONEPROPIONASE-RELATED"/>
    <property type="match status" value="1"/>
</dbReference>
<dbReference type="InterPro" id="IPR032466">
    <property type="entry name" value="Metal_Hydrolase"/>
</dbReference>
<organism evidence="9 10">
    <name type="scientific">Thermosporothrix hazakensis</name>
    <dbReference type="NCBI Taxonomy" id="644383"/>
    <lineage>
        <taxon>Bacteria</taxon>
        <taxon>Bacillati</taxon>
        <taxon>Chloroflexota</taxon>
        <taxon>Ktedonobacteria</taxon>
        <taxon>Ktedonobacterales</taxon>
        <taxon>Thermosporotrichaceae</taxon>
        <taxon>Thermosporothrix</taxon>
    </lineage>
</organism>
<feature type="binding site" evidence="7">
    <location>
        <position position="174"/>
    </location>
    <ligand>
        <name>4-imidazolone-5-propanoate</name>
        <dbReference type="ChEBI" id="CHEBI:77893"/>
    </ligand>
</feature>
<dbReference type="Gene3D" id="2.30.40.10">
    <property type="entry name" value="Urease, subunit C, domain 1"/>
    <property type="match status" value="1"/>
</dbReference>
<dbReference type="Pfam" id="PF01979">
    <property type="entry name" value="Amidohydro_1"/>
    <property type="match status" value="1"/>
</dbReference>
<dbReference type="GO" id="GO:0019557">
    <property type="term" value="P:L-histidine catabolic process to glutamate and formate"/>
    <property type="evidence" value="ECO:0007669"/>
    <property type="project" value="UniProtKB-UniPathway"/>
</dbReference>
<feature type="binding site" evidence="7">
    <location>
        <position position="354"/>
    </location>
    <ligand>
        <name>N-formimidoyl-L-glutamate</name>
        <dbReference type="ChEBI" id="CHEBI:58928"/>
    </ligand>
</feature>
<dbReference type="SUPFAM" id="SSF51338">
    <property type="entry name" value="Composite domain of metallo-dependent hydrolases"/>
    <property type="match status" value="1"/>
</dbReference>
<dbReference type="Proteomes" id="UP000248806">
    <property type="component" value="Unassembled WGS sequence"/>
</dbReference>
<dbReference type="GO" id="GO:0005737">
    <property type="term" value="C:cytoplasm"/>
    <property type="evidence" value="ECO:0007669"/>
    <property type="project" value="UniProtKB-SubCell"/>
</dbReference>
<feature type="binding site" evidence="7">
    <location>
        <position position="174"/>
    </location>
    <ligand>
        <name>N-formimidoyl-L-glutamate</name>
        <dbReference type="ChEBI" id="CHEBI:58928"/>
    </ligand>
</feature>
<comment type="subcellular location">
    <subcellularLocation>
        <location evidence="7">Cytoplasm</location>
    </subcellularLocation>
</comment>
<gene>
    <name evidence="7" type="primary">hutI</name>
    <name evidence="9" type="ORF">EI42_05247</name>
</gene>
<evidence type="ECO:0000256" key="7">
    <source>
        <dbReference type="HAMAP-Rule" id="MF_00372"/>
    </source>
</evidence>
<feature type="binding site" evidence="7">
    <location>
        <position position="104"/>
    </location>
    <ligand>
        <name>Fe(3+)</name>
        <dbReference type="ChEBI" id="CHEBI:29034"/>
    </ligand>
</feature>
<comment type="catalytic activity">
    <reaction evidence="7">
        <text>4-imidazolone-5-propanoate + H2O = N-formimidoyl-L-glutamate</text>
        <dbReference type="Rhea" id="RHEA:23660"/>
        <dbReference type="ChEBI" id="CHEBI:15377"/>
        <dbReference type="ChEBI" id="CHEBI:58928"/>
        <dbReference type="ChEBI" id="CHEBI:77893"/>
        <dbReference type="EC" id="3.5.2.7"/>
    </reaction>
</comment>
<keyword evidence="10" id="KW-1185">Reference proteome</keyword>
<dbReference type="Gene3D" id="3.20.20.140">
    <property type="entry name" value="Metal-dependent hydrolases"/>
    <property type="match status" value="1"/>
</dbReference>
<keyword evidence="6 7" id="KW-0408">Iron</keyword>
<evidence type="ECO:0000256" key="2">
    <source>
        <dbReference type="ARBA" id="ARBA00022723"/>
    </source>
</evidence>
<dbReference type="EC" id="3.5.2.7" evidence="1 7"/>
<dbReference type="CDD" id="cd01296">
    <property type="entry name" value="Imidazolone-5PH"/>
    <property type="match status" value="1"/>
</dbReference>
<comment type="cofactor">
    <cofactor evidence="7">
        <name>Zn(2+)</name>
        <dbReference type="ChEBI" id="CHEBI:29105"/>
    </cofactor>
    <cofactor evidence="7">
        <name>Fe(3+)</name>
        <dbReference type="ChEBI" id="CHEBI:29034"/>
    </cofactor>
    <text evidence="7">Binds 1 zinc or iron ion per subunit.</text>
</comment>
<comment type="pathway">
    <text evidence="7">Amino-acid degradation; L-histidine degradation into L-glutamate; N-formimidoyl-L-glutamate from L-histidine: step 3/3.</text>
</comment>
<dbReference type="GO" id="GO:0050480">
    <property type="term" value="F:imidazolonepropionase activity"/>
    <property type="evidence" value="ECO:0007669"/>
    <property type="project" value="UniProtKB-UniRule"/>
</dbReference>
<evidence type="ECO:0000256" key="5">
    <source>
        <dbReference type="ARBA" id="ARBA00022833"/>
    </source>
</evidence>
<feature type="binding site" evidence="7">
    <location>
        <position position="215"/>
    </location>
    <ligand>
        <name>4-imidazolone-5-propanoate</name>
        <dbReference type="ChEBI" id="CHEBI:77893"/>
    </ligand>
</feature>
<name>A0A326U2N6_THEHA</name>
<evidence type="ECO:0000256" key="1">
    <source>
        <dbReference type="ARBA" id="ARBA00012864"/>
    </source>
</evidence>
<evidence type="ECO:0000256" key="4">
    <source>
        <dbReference type="ARBA" id="ARBA00022808"/>
    </source>
</evidence>
<evidence type="ECO:0000313" key="9">
    <source>
        <dbReference type="EMBL" id="PZW22902.1"/>
    </source>
</evidence>
<dbReference type="GO" id="GO:0008270">
    <property type="term" value="F:zinc ion binding"/>
    <property type="evidence" value="ECO:0007669"/>
    <property type="project" value="UniProtKB-UniRule"/>
</dbReference>
<dbReference type="GO" id="GO:0019556">
    <property type="term" value="P:L-histidine catabolic process to glutamate and formamide"/>
    <property type="evidence" value="ECO:0007669"/>
    <property type="project" value="UniProtKB-UniRule"/>
</dbReference>
<evidence type="ECO:0000313" key="10">
    <source>
        <dbReference type="Proteomes" id="UP000248806"/>
    </source>
</evidence>
<feature type="binding site" evidence="7">
    <location>
        <position position="102"/>
    </location>
    <ligand>
        <name>Zn(2+)</name>
        <dbReference type="ChEBI" id="CHEBI:29105"/>
    </ligand>
</feature>